<dbReference type="Gene3D" id="3.30.70.1070">
    <property type="entry name" value="Sporulation related repeat"/>
    <property type="match status" value="1"/>
</dbReference>
<evidence type="ECO:0000313" key="5">
    <source>
        <dbReference type="Proteomes" id="UP000534186"/>
    </source>
</evidence>
<dbReference type="GO" id="GO:0042834">
    <property type="term" value="F:peptidoglycan binding"/>
    <property type="evidence" value="ECO:0007669"/>
    <property type="project" value="InterPro"/>
</dbReference>
<evidence type="ECO:0000313" key="4">
    <source>
        <dbReference type="EMBL" id="NYF53181.1"/>
    </source>
</evidence>
<organism evidence="4 5">
    <name type="scientific">Tunturiibacter lichenicola</name>
    <dbReference type="NCBI Taxonomy" id="2051959"/>
    <lineage>
        <taxon>Bacteria</taxon>
        <taxon>Pseudomonadati</taxon>
        <taxon>Acidobacteriota</taxon>
        <taxon>Terriglobia</taxon>
        <taxon>Terriglobales</taxon>
        <taxon>Acidobacteriaceae</taxon>
        <taxon>Tunturiibacter</taxon>
    </lineage>
</organism>
<protein>
    <submittedName>
        <fullName evidence="4">Cell division protein FtsN</fullName>
    </submittedName>
</protein>
<evidence type="ECO:0000259" key="3">
    <source>
        <dbReference type="PROSITE" id="PS51724"/>
    </source>
</evidence>
<dbReference type="EMBL" id="JACCCV010000002">
    <property type="protein sequence ID" value="NYF53181.1"/>
    <property type="molecule type" value="Genomic_DNA"/>
</dbReference>
<keyword evidence="2" id="KW-0812">Transmembrane</keyword>
<feature type="compositionally biased region" description="Polar residues" evidence="1">
    <location>
        <begin position="141"/>
        <end position="151"/>
    </location>
</feature>
<dbReference type="InterPro" id="IPR007730">
    <property type="entry name" value="SPOR-like_dom"/>
</dbReference>
<keyword evidence="4" id="KW-0132">Cell division</keyword>
<feature type="domain" description="SPOR" evidence="3">
    <location>
        <begin position="156"/>
        <end position="230"/>
    </location>
</feature>
<proteinExistence type="predicted"/>
<feature type="region of interest" description="Disordered" evidence="1">
    <location>
        <begin position="63"/>
        <end position="154"/>
    </location>
</feature>
<accession>A0A7Y9NPM2</accession>
<keyword evidence="4" id="KW-0131">Cell cycle</keyword>
<feature type="compositionally biased region" description="Low complexity" evidence="1">
    <location>
        <begin position="63"/>
        <end position="92"/>
    </location>
</feature>
<name>A0A7Y9NPM2_9BACT</name>
<dbReference type="Proteomes" id="UP000534186">
    <property type="component" value="Unassembled WGS sequence"/>
</dbReference>
<comment type="caution">
    <text evidence="4">The sequence shown here is derived from an EMBL/GenBank/DDBJ whole genome shotgun (WGS) entry which is preliminary data.</text>
</comment>
<dbReference type="GO" id="GO:0051301">
    <property type="term" value="P:cell division"/>
    <property type="evidence" value="ECO:0007669"/>
    <property type="project" value="UniProtKB-KW"/>
</dbReference>
<sequence>MNSRYQTDDDLQDLHDSRGQDREISLGATTILGIFFVLALLCAVFFGFGYSLGRRSAPPVISAAETTTSSEPSASKPAPGSPAAHTAPSSPAIQADDASQTPSLSDAPTTASNEPSQPTPAITRVKAVAADFRPDTRTESATKPTTRQVSLAPTGPAAPGVAIVQVAAVSHQEDADVLVNALKHRGYNVAIHKEPQDKLLHVQIGPFPTKKDADAMRQRLQTDGYNAIVK</sequence>
<feature type="transmembrane region" description="Helical" evidence="2">
    <location>
        <begin position="24"/>
        <end position="48"/>
    </location>
</feature>
<dbReference type="InterPro" id="IPR036680">
    <property type="entry name" value="SPOR-like_sf"/>
</dbReference>
<dbReference type="SUPFAM" id="SSF110997">
    <property type="entry name" value="Sporulation related repeat"/>
    <property type="match status" value="1"/>
</dbReference>
<gene>
    <name evidence="4" type="ORF">HDF12_003580</name>
</gene>
<dbReference type="Pfam" id="PF05036">
    <property type="entry name" value="SPOR"/>
    <property type="match status" value="1"/>
</dbReference>
<dbReference type="AlphaFoldDB" id="A0A7Y9NPM2"/>
<keyword evidence="2" id="KW-1133">Transmembrane helix</keyword>
<dbReference type="PROSITE" id="PS51724">
    <property type="entry name" value="SPOR"/>
    <property type="match status" value="1"/>
</dbReference>
<evidence type="ECO:0000256" key="1">
    <source>
        <dbReference type="SAM" id="MobiDB-lite"/>
    </source>
</evidence>
<evidence type="ECO:0000256" key="2">
    <source>
        <dbReference type="SAM" id="Phobius"/>
    </source>
</evidence>
<reference evidence="4 5" key="1">
    <citation type="submission" date="2020-07" db="EMBL/GenBank/DDBJ databases">
        <title>Genomic Encyclopedia of Type Strains, Phase IV (KMG-V): Genome sequencing to study the core and pangenomes of soil and plant-associated prokaryotes.</title>
        <authorList>
            <person name="Whitman W."/>
        </authorList>
    </citation>
    <scope>NUCLEOTIDE SEQUENCE [LARGE SCALE GENOMIC DNA]</scope>
    <source>
        <strain evidence="4 5">M8UP30</strain>
    </source>
</reference>
<keyword evidence="2" id="KW-0472">Membrane</keyword>
<feature type="compositionally biased region" description="Polar residues" evidence="1">
    <location>
        <begin position="97"/>
        <end position="120"/>
    </location>
</feature>